<protein>
    <recommendedName>
        <fullName evidence="7">S-adenosyl-L-methionine-dependent methyltransferase</fullName>
    </recommendedName>
</protein>
<dbReference type="Proteomes" id="UP000824469">
    <property type="component" value="Unassembled WGS sequence"/>
</dbReference>
<evidence type="ECO:0000313" key="5">
    <source>
        <dbReference type="EMBL" id="KAH9298880.1"/>
    </source>
</evidence>
<feature type="binding site" evidence="4">
    <location>
        <position position="96"/>
    </location>
    <ligand>
        <name>S-adenosyl-L-methionine</name>
        <dbReference type="ChEBI" id="CHEBI:59789"/>
    </ligand>
</feature>
<dbReference type="InterPro" id="IPR053304">
    <property type="entry name" value="RNA_M5U_MTase"/>
</dbReference>
<proteinExistence type="inferred from homology"/>
<dbReference type="EMBL" id="JAHRHJ020000010">
    <property type="protein sequence ID" value="KAH9298880.1"/>
    <property type="molecule type" value="Genomic_DNA"/>
</dbReference>
<keyword evidence="3 4" id="KW-0949">S-adenosyl-L-methionine</keyword>
<feature type="non-terminal residue" evidence="5">
    <location>
        <position position="267"/>
    </location>
</feature>
<feature type="active site" description="Nucleophile" evidence="4">
    <location>
        <position position="234"/>
    </location>
</feature>
<dbReference type="GO" id="GO:0008173">
    <property type="term" value="F:RNA methyltransferase activity"/>
    <property type="evidence" value="ECO:0007669"/>
    <property type="project" value="InterPro"/>
</dbReference>
<dbReference type="GO" id="GO:0006396">
    <property type="term" value="P:RNA processing"/>
    <property type="evidence" value="ECO:0007669"/>
    <property type="project" value="InterPro"/>
</dbReference>
<evidence type="ECO:0000256" key="3">
    <source>
        <dbReference type="ARBA" id="ARBA00022691"/>
    </source>
</evidence>
<accession>A0AA38CEA4</accession>
<evidence type="ECO:0000256" key="1">
    <source>
        <dbReference type="ARBA" id="ARBA00022603"/>
    </source>
</evidence>
<evidence type="ECO:0000256" key="2">
    <source>
        <dbReference type="ARBA" id="ARBA00022679"/>
    </source>
</evidence>
<keyword evidence="2 4" id="KW-0808">Transferase</keyword>
<keyword evidence="6" id="KW-1185">Reference proteome</keyword>
<gene>
    <name evidence="5" type="ORF">KI387_030562</name>
</gene>
<dbReference type="Gene3D" id="3.40.50.150">
    <property type="entry name" value="Vaccinia Virus protein VP39"/>
    <property type="match status" value="1"/>
</dbReference>
<dbReference type="InterPro" id="IPR010280">
    <property type="entry name" value="U5_MeTrfase_fam"/>
</dbReference>
<sequence>MAVTTYNTSLSLADRYRHGKVQVALVWNSRSETSRNAEKLTFLSKFLWNRGGPTSDNHIIHSVWSNFQTSSSNAFISMLYKLCKNVKRGSAVVELYAGVGIIGLCLAVNKKCRSVKCIEINKESKLPFEQSLSRLPKSLDSSISWHCADVSKGPIQWLEGSDVVVVDPPRKGLDASIIDALLIASLRGQGAIRMPSRVEKRPWVIQAQQASKMESKNTFDEIASWPDTLIYVSCGWASFKQDCRALLSSKAWHLESAHAFNFFPGTD</sequence>
<feature type="binding site" evidence="4">
    <location>
        <position position="119"/>
    </location>
    <ligand>
        <name>S-adenosyl-L-methionine</name>
        <dbReference type="ChEBI" id="CHEBI:59789"/>
    </ligand>
</feature>
<evidence type="ECO:0000313" key="6">
    <source>
        <dbReference type="Proteomes" id="UP000824469"/>
    </source>
</evidence>
<name>A0AA38CEA4_TAXCH</name>
<feature type="binding site" evidence="4">
    <location>
        <position position="167"/>
    </location>
    <ligand>
        <name>S-adenosyl-L-methionine</name>
        <dbReference type="ChEBI" id="CHEBI:59789"/>
    </ligand>
</feature>
<dbReference type="AlphaFoldDB" id="A0AA38CEA4"/>
<keyword evidence="1 4" id="KW-0489">Methyltransferase</keyword>
<dbReference type="OMA" id="SFKQDCR"/>
<comment type="caution">
    <text evidence="5">The sequence shown here is derived from an EMBL/GenBank/DDBJ whole genome shotgun (WGS) entry which is preliminary data.</text>
</comment>
<dbReference type="GO" id="GO:0032259">
    <property type="term" value="P:methylation"/>
    <property type="evidence" value="ECO:0007669"/>
    <property type="project" value="UniProtKB-KW"/>
</dbReference>
<evidence type="ECO:0008006" key="7">
    <source>
        <dbReference type="Google" id="ProtNLM"/>
    </source>
</evidence>
<dbReference type="PANTHER" id="PTHR47548">
    <property type="entry name" value="BNAA06G32370D PROTEIN"/>
    <property type="match status" value="1"/>
</dbReference>
<comment type="caution">
    <text evidence="4">Lacks conserved residue(s) required for the propagation of feature annotation.</text>
</comment>
<dbReference type="PANTHER" id="PTHR47548:SF1">
    <property type="entry name" value="S-ADENOSYL-L-METHIONINE-DEPENDENT METHYLTRANSFERASES SUPERFAMILY PROTEIN"/>
    <property type="match status" value="1"/>
</dbReference>
<dbReference type="CDD" id="cd02440">
    <property type="entry name" value="AdoMet_MTases"/>
    <property type="match status" value="1"/>
</dbReference>
<comment type="similarity">
    <text evidence="4">Belongs to the class I-like SAM-binding methyltransferase superfamily. RNA M5U methyltransferase family.</text>
</comment>
<dbReference type="SUPFAM" id="SSF53335">
    <property type="entry name" value="S-adenosyl-L-methionine-dependent methyltransferases"/>
    <property type="match status" value="1"/>
</dbReference>
<organism evidence="5 6">
    <name type="scientific">Taxus chinensis</name>
    <name type="common">Chinese yew</name>
    <name type="synonym">Taxus wallichiana var. chinensis</name>
    <dbReference type="NCBI Taxonomy" id="29808"/>
    <lineage>
        <taxon>Eukaryota</taxon>
        <taxon>Viridiplantae</taxon>
        <taxon>Streptophyta</taxon>
        <taxon>Embryophyta</taxon>
        <taxon>Tracheophyta</taxon>
        <taxon>Spermatophyta</taxon>
        <taxon>Pinopsida</taxon>
        <taxon>Pinidae</taxon>
        <taxon>Conifers II</taxon>
        <taxon>Cupressales</taxon>
        <taxon>Taxaceae</taxon>
        <taxon>Taxus</taxon>
    </lineage>
</organism>
<dbReference type="PROSITE" id="PS51687">
    <property type="entry name" value="SAM_MT_RNA_M5U"/>
    <property type="match status" value="1"/>
</dbReference>
<reference evidence="5 6" key="1">
    <citation type="journal article" date="2021" name="Nat. Plants">
        <title>The Taxus genome provides insights into paclitaxel biosynthesis.</title>
        <authorList>
            <person name="Xiong X."/>
            <person name="Gou J."/>
            <person name="Liao Q."/>
            <person name="Li Y."/>
            <person name="Zhou Q."/>
            <person name="Bi G."/>
            <person name="Li C."/>
            <person name="Du R."/>
            <person name="Wang X."/>
            <person name="Sun T."/>
            <person name="Guo L."/>
            <person name="Liang H."/>
            <person name="Lu P."/>
            <person name="Wu Y."/>
            <person name="Zhang Z."/>
            <person name="Ro D.K."/>
            <person name="Shang Y."/>
            <person name="Huang S."/>
            <person name="Yan J."/>
        </authorList>
    </citation>
    <scope>NUCLEOTIDE SEQUENCE [LARGE SCALE GENOMIC DNA]</scope>
    <source>
        <strain evidence="5">Ta-2019</strain>
    </source>
</reference>
<dbReference type="InterPro" id="IPR029063">
    <property type="entry name" value="SAM-dependent_MTases_sf"/>
</dbReference>
<evidence type="ECO:0000256" key="4">
    <source>
        <dbReference type="PROSITE-ProRule" id="PRU01024"/>
    </source>
</evidence>